<keyword evidence="1" id="KW-0812">Transmembrane</keyword>
<feature type="transmembrane region" description="Helical" evidence="1">
    <location>
        <begin position="1062"/>
        <end position="1085"/>
    </location>
</feature>
<feature type="transmembrane region" description="Helical" evidence="1">
    <location>
        <begin position="1034"/>
        <end position="1056"/>
    </location>
</feature>
<evidence type="ECO:0000256" key="1">
    <source>
        <dbReference type="SAM" id="Phobius"/>
    </source>
</evidence>
<evidence type="ECO:0000313" key="2">
    <source>
        <dbReference type="EMBL" id="TNV86086.1"/>
    </source>
</evidence>
<feature type="transmembrane region" description="Helical" evidence="1">
    <location>
        <begin position="834"/>
        <end position="861"/>
    </location>
</feature>
<keyword evidence="1" id="KW-1133">Transmembrane helix</keyword>
<keyword evidence="3" id="KW-1185">Reference proteome</keyword>
<proteinExistence type="predicted"/>
<organism evidence="2 3">
    <name type="scientific">Halteria grandinella</name>
    <dbReference type="NCBI Taxonomy" id="5974"/>
    <lineage>
        <taxon>Eukaryota</taxon>
        <taxon>Sar</taxon>
        <taxon>Alveolata</taxon>
        <taxon>Ciliophora</taxon>
        <taxon>Intramacronucleata</taxon>
        <taxon>Spirotrichea</taxon>
        <taxon>Stichotrichia</taxon>
        <taxon>Sporadotrichida</taxon>
        <taxon>Halteriidae</taxon>
        <taxon>Halteria</taxon>
    </lineage>
</organism>
<comment type="caution">
    <text evidence="2">The sequence shown here is derived from an EMBL/GenBank/DDBJ whole genome shotgun (WGS) entry which is preliminary data.</text>
</comment>
<keyword evidence="1" id="KW-0472">Membrane</keyword>
<accession>A0A8J8P272</accession>
<dbReference type="Proteomes" id="UP000785679">
    <property type="component" value="Unassembled WGS sequence"/>
</dbReference>
<reference evidence="2" key="1">
    <citation type="submission" date="2019-06" db="EMBL/GenBank/DDBJ databases">
        <authorList>
            <person name="Zheng W."/>
        </authorList>
    </citation>
    <scope>NUCLEOTIDE SEQUENCE</scope>
    <source>
        <strain evidence="2">QDHG01</strain>
    </source>
</reference>
<feature type="transmembrane region" description="Helical" evidence="1">
    <location>
        <begin position="978"/>
        <end position="998"/>
    </location>
</feature>
<gene>
    <name evidence="2" type="ORF">FGO68_gene11756</name>
</gene>
<sequence>MGDGTRIIKLNPPSTISTLYSLAGYSNIGLISDSSETYMHAFSYSSTPQIMMTIFSMGTIFKMYQLQVQCASTTVDAFVKTFHFCNYENSPSASTLVFSEGTRFFIIQNDYTSSTFTSSTLHDLSAPLLYGRGLQCLRSNLFYALMWGTYSAESNRIIIAEVNSKTQNIIYRRYLQQVAQTHHGIIYENNKFFIGSQIAQLYIAPSTLLAPWSVNHGIIQSPHSTCQSLDEFTYPIVTLTANAFPFTPTSYSYASSTLAILDLTATFTSPSDIDQSIFDGQFTTQCSSQTHSPSPSDFTTLQSTPNTLHFYTIETSKVFPILPFTAANQVPGDPVFSYSLKYFDGPVGGVTVAQNNGEIRIADVSALMEGEYTIVVEGRLQDCQSVSVRFKLIGEFNVAPRFERDHLEDIYVVQGQVSEFVLPQIIDPNIGQVVTVSISSLDFIELIDLSLHISPSQTGKYLLIISLSDSLSSSTYPLSIHILSPPPYTISPHPPPHFTLPILPLLTIQLNSTFIYQLPPVEEGNVSVSVELHEAAVFTEYQSGLLVFKAKKGNAGGRKEYEITVVLVRDGKESRYNIKVVIGDGDTHQNESSQIASPPTVTYPCSFRLLRLTSTALLHLKLTCPTSPLLAPFILTHALKETDLEVTTTSNQFDVSIVEVRERGIVVVKVGNGFGKYVGEVVTVRIAKDVKESIGNGQAMLPKGSSAQSYIPYQYTEGEGHIAALLISSKQYTCISMLIFSFFLWIFFSFAMNLIFSMLNDISFLISLSLISIPIPGIASSIQSLLLQIIYMDLLMTDKWLSPQIEKIFLQEELEQDSALNEYFEDQGFASRLAIFNLGSTLIFLGIQILLLLFTALAFLVTKSSILQQIHSRFQIFSARKWYTYLKGRVLQQSVIAFVIQQFQPLLMSSLINITTFTELEGMVSYGVKISYSLSVVILAILGFSIITFTILIRDREVRRDSIGTLIEGLRDSGPSSYWTILTLLKWSILCLTLILLSHYPAQQLQLLTALSILSTALQLGLKPQTSLVEQWMSFFNELAATFYLYTLLCLSLSTLQTESGLALVCIIIFTLLVNLLKVGALSVMECTKRYRRRKGRVRKCQESATESREEKEIGEVQEEVKEEVLRIKTAFKWKKVA</sequence>
<dbReference type="AlphaFoldDB" id="A0A8J8P272"/>
<name>A0A8J8P272_HALGN</name>
<protein>
    <submittedName>
        <fullName evidence="2">Uncharacterized protein</fullName>
    </submittedName>
</protein>
<feature type="transmembrane region" description="Helical" evidence="1">
    <location>
        <begin position="768"/>
        <end position="791"/>
    </location>
</feature>
<feature type="transmembrane region" description="Helical" evidence="1">
    <location>
        <begin position="930"/>
        <end position="953"/>
    </location>
</feature>
<evidence type="ECO:0000313" key="3">
    <source>
        <dbReference type="Proteomes" id="UP000785679"/>
    </source>
</evidence>
<feature type="transmembrane region" description="Helical" evidence="1">
    <location>
        <begin position="735"/>
        <end position="756"/>
    </location>
</feature>
<feature type="transmembrane region" description="Helical" evidence="1">
    <location>
        <begin position="1004"/>
        <end position="1022"/>
    </location>
</feature>
<dbReference type="EMBL" id="RRYP01001323">
    <property type="protein sequence ID" value="TNV86086.1"/>
    <property type="molecule type" value="Genomic_DNA"/>
</dbReference>